<evidence type="ECO:0000256" key="1">
    <source>
        <dbReference type="SAM" id="MobiDB-lite"/>
    </source>
</evidence>
<dbReference type="OrthoDB" id="2626891at2759"/>
<comment type="caution">
    <text evidence="2">The sequence shown here is derived from an EMBL/GenBank/DDBJ whole genome shotgun (WGS) entry which is preliminary data.</text>
</comment>
<name>A0A1J8R3K4_9AGAM</name>
<evidence type="ECO:0000313" key="2">
    <source>
        <dbReference type="EMBL" id="OJA20384.1"/>
    </source>
</evidence>
<gene>
    <name evidence="2" type="ORF">AZE42_06679</name>
</gene>
<feature type="region of interest" description="Disordered" evidence="1">
    <location>
        <begin position="1"/>
        <end position="28"/>
    </location>
</feature>
<organism evidence="2 3">
    <name type="scientific">Rhizopogon vesiculosus</name>
    <dbReference type="NCBI Taxonomy" id="180088"/>
    <lineage>
        <taxon>Eukaryota</taxon>
        <taxon>Fungi</taxon>
        <taxon>Dikarya</taxon>
        <taxon>Basidiomycota</taxon>
        <taxon>Agaricomycotina</taxon>
        <taxon>Agaricomycetes</taxon>
        <taxon>Agaricomycetidae</taxon>
        <taxon>Boletales</taxon>
        <taxon>Suillineae</taxon>
        <taxon>Rhizopogonaceae</taxon>
        <taxon>Rhizopogon</taxon>
    </lineage>
</organism>
<reference evidence="2 3" key="1">
    <citation type="submission" date="2016-03" db="EMBL/GenBank/DDBJ databases">
        <title>Comparative genomics of the ectomycorrhizal sister species Rhizopogon vinicolor and Rhizopogon vesiculosus (Basidiomycota: Boletales) reveals a divergence of the mating type B locus.</title>
        <authorList>
            <person name="Mujic A.B."/>
            <person name="Kuo A."/>
            <person name="Tritt A."/>
            <person name="Lipzen A."/>
            <person name="Chen C."/>
            <person name="Johnson J."/>
            <person name="Sharma A."/>
            <person name="Barry K."/>
            <person name="Grigoriev I.V."/>
            <person name="Spatafora J.W."/>
        </authorList>
    </citation>
    <scope>NUCLEOTIDE SEQUENCE [LARGE SCALE GENOMIC DNA]</scope>
    <source>
        <strain evidence="2 3">AM-OR11-056</strain>
    </source>
</reference>
<keyword evidence="3" id="KW-1185">Reference proteome</keyword>
<dbReference type="EMBL" id="LVVM01000566">
    <property type="protein sequence ID" value="OJA20384.1"/>
    <property type="molecule type" value="Genomic_DNA"/>
</dbReference>
<accession>A0A1J8R3K4</accession>
<feature type="compositionally biased region" description="Polar residues" evidence="1">
    <location>
        <begin position="8"/>
        <end position="27"/>
    </location>
</feature>
<protein>
    <submittedName>
        <fullName evidence="2">Uncharacterized protein</fullName>
    </submittedName>
</protein>
<evidence type="ECO:0000313" key="3">
    <source>
        <dbReference type="Proteomes" id="UP000183567"/>
    </source>
</evidence>
<dbReference type="STRING" id="180088.A0A1J8R3K4"/>
<dbReference type="AlphaFoldDB" id="A0A1J8R3K4"/>
<dbReference type="Proteomes" id="UP000183567">
    <property type="component" value="Unassembled WGS sequence"/>
</dbReference>
<sequence>MSPGTLLDASTTPRFFNPAKTPTTSSDHLSRLSFDNVEAAINHALEESPRDHSTAKANCLMSGACEVTVSMKLADFGNAVEAQPHTSMSIAEAAHIFPAFNDTNICVR</sequence>
<proteinExistence type="predicted"/>